<dbReference type="RefSeq" id="WP_145343283.1">
    <property type="nucleotide sequence ID" value="NZ_CP036261.1"/>
</dbReference>
<dbReference type="KEGG" id="ruv:EC9_12930"/>
<dbReference type="GO" id="GO:0000287">
    <property type="term" value="F:magnesium ion binding"/>
    <property type="evidence" value="ECO:0007669"/>
    <property type="project" value="InterPro"/>
</dbReference>
<protein>
    <recommendedName>
        <fullName evidence="4">Probable 2-phosphosulfolactate phosphatase</fullName>
        <ecNumber evidence="3">3.1.3.71</ecNumber>
    </recommendedName>
</protein>
<comment type="cofactor">
    <cofactor evidence="1">
        <name>Mg(2+)</name>
        <dbReference type="ChEBI" id="CHEBI:18420"/>
    </cofactor>
</comment>
<sequence>MKSVSVALLPSLIQRESLADCTAVVIDVLRATSVIATALGNGAAGVIACESIDQAHHQAAALTGAYKLCGERGGLPIEGFDLGNSPAEYPREVIADKTVVMTTTNGTRALAAVETAADVLTASFLNLSAASDYCSQSADVLLVCAGTDGQISGEDVLLAGAIAKRLIGGHGFETTDDSALLAIAAWEAAEPVAADPAQLAEFLALSKGGRNLQRIGFADDLQRVARIDSQHHVPRRVSRNPCILRCE</sequence>
<dbReference type="Proteomes" id="UP000319557">
    <property type="component" value="Chromosome"/>
</dbReference>
<gene>
    <name evidence="8" type="primary">comB</name>
    <name evidence="8" type="ORF">EC9_12930</name>
</gene>
<accession>A0A517LWW7</accession>
<dbReference type="InterPro" id="IPR036702">
    <property type="entry name" value="ComB-like_sf"/>
</dbReference>
<dbReference type="AlphaFoldDB" id="A0A517LWW7"/>
<reference evidence="8 9" key="1">
    <citation type="submission" date="2019-02" db="EMBL/GenBank/DDBJ databases">
        <title>Deep-cultivation of Planctomycetes and their phenomic and genomic characterization uncovers novel biology.</title>
        <authorList>
            <person name="Wiegand S."/>
            <person name="Jogler M."/>
            <person name="Boedeker C."/>
            <person name="Pinto D."/>
            <person name="Vollmers J."/>
            <person name="Rivas-Marin E."/>
            <person name="Kohn T."/>
            <person name="Peeters S.H."/>
            <person name="Heuer A."/>
            <person name="Rast P."/>
            <person name="Oberbeckmann S."/>
            <person name="Bunk B."/>
            <person name="Jeske O."/>
            <person name="Meyerdierks A."/>
            <person name="Storesund J.E."/>
            <person name="Kallscheuer N."/>
            <person name="Luecker S."/>
            <person name="Lage O.M."/>
            <person name="Pohl T."/>
            <person name="Merkel B.J."/>
            <person name="Hornburger P."/>
            <person name="Mueller R.-W."/>
            <person name="Bruemmer F."/>
            <person name="Labrenz M."/>
            <person name="Spormann A.M."/>
            <person name="Op den Camp H."/>
            <person name="Overmann J."/>
            <person name="Amann R."/>
            <person name="Jetten M.S.M."/>
            <person name="Mascher T."/>
            <person name="Medema M.H."/>
            <person name="Devos D.P."/>
            <person name="Kaster A.-K."/>
            <person name="Ovreas L."/>
            <person name="Rohde M."/>
            <person name="Galperin M.Y."/>
            <person name="Jogler C."/>
        </authorList>
    </citation>
    <scope>NUCLEOTIDE SEQUENCE [LARGE SCALE GENOMIC DNA]</scope>
    <source>
        <strain evidence="8 9">EC9</strain>
    </source>
</reference>
<dbReference type="InterPro" id="IPR005238">
    <property type="entry name" value="ComB-like"/>
</dbReference>
<evidence type="ECO:0000256" key="5">
    <source>
        <dbReference type="ARBA" id="ARBA00022801"/>
    </source>
</evidence>
<evidence type="ECO:0000256" key="2">
    <source>
        <dbReference type="ARBA" id="ARBA00009997"/>
    </source>
</evidence>
<dbReference type="PANTHER" id="PTHR37311">
    <property type="entry name" value="2-PHOSPHOSULFOLACTATE PHOSPHATASE-RELATED"/>
    <property type="match status" value="1"/>
</dbReference>
<evidence type="ECO:0000256" key="6">
    <source>
        <dbReference type="ARBA" id="ARBA00022842"/>
    </source>
</evidence>
<dbReference type="GO" id="GO:0050532">
    <property type="term" value="F:2-phosphosulfolactate phosphatase activity"/>
    <property type="evidence" value="ECO:0007669"/>
    <property type="project" value="UniProtKB-EC"/>
</dbReference>
<evidence type="ECO:0000256" key="3">
    <source>
        <dbReference type="ARBA" id="ARBA00012953"/>
    </source>
</evidence>
<dbReference type="Pfam" id="PF04029">
    <property type="entry name" value="2-ph_phosp"/>
    <property type="match status" value="1"/>
</dbReference>
<evidence type="ECO:0000313" key="8">
    <source>
        <dbReference type="EMBL" id="QDS87117.1"/>
    </source>
</evidence>
<dbReference type="PANTHER" id="PTHR37311:SF1">
    <property type="entry name" value="2-PHOSPHOSULFOLACTATE PHOSPHATASE-RELATED"/>
    <property type="match status" value="1"/>
</dbReference>
<evidence type="ECO:0000313" key="9">
    <source>
        <dbReference type="Proteomes" id="UP000319557"/>
    </source>
</evidence>
<comment type="catalytic activity">
    <reaction evidence="7">
        <text>(2R)-O-phospho-3-sulfolactate + H2O = (2R)-3-sulfolactate + phosphate</text>
        <dbReference type="Rhea" id="RHEA:23416"/>
        <dbReference type="ChEBI" id="CHEBI:15377"/>
        <dbReference type="ChEBI" id="CHEBI:15597"/>
        <dbReference type="ChEBI" id="CHEBI:43474"/>
        <dbReference type="ChEBI" id="CHEBI:58738"/>
        <dbReference type="EC" id="3.1.3.71"/>
    </reaction>
</comment>
<organism evidence="8 9">
    <name type="scientific">Rosistilla ulvae</name>
    <dbReference type="NCBI Taxonomy" id="1930277"/>
    <lineage>
        <taxon>Bacteria</taxon>
        <taxon>Pseudomonadati</taxon>
        <taxon>Planctomycetota</taxon>
        <taxon>Planctomycetia</taxon>
        <taxon>Pirellulales</taxon>
        <taxon>Pirellulaceae</taxon>
        <taxon>Rosistilla</taxon>
    </lineage>
</organism>
<dbReference type="Gene3D" id="3.90.1560.10">
    <property type="entry name" value="ComB-like"/>
    <property type="match status" value="1"/>
</dbReference>
<evidence type="ECO:0000256" key="4">
    <source>
        <dbReference type="ARBA" id="ARBA00021948"/>
    </source>
</evidence>
<dbReference type="OrthoDB" id="4913at2"/>
<evidence type="ECO:0000256" key="7">
    <source>
        <dbReference type="ARBA" id="ARBA00033711"/>
    </source>
</evidence>
<keyword evidence="5 8" id="KW-0378">Hydrolase</keyword>
<dbReference type="EC" id="3.1.3.71" evidence="3"/>
<comment type="similarity">
    <text evidence="2">Belongs to the ComB family.</text>
</comment>
<dbReference type="GO" id="GO:0050545">
    <property type="term" value="F:sulfopyruvate decarboxylase activity"/>
    <property type="evidence" value="ECO:0007669"/>
    <property type="project" value="TreeGrafter"/>
</dbReference>
<evidence type="ECO:0000256" key="1">
    <source>
        <dbReference type="ARBA" id="ARBA00001946"/>
    </source>
</evidence>
<keyword evidence="9" id="KW-1185">Reference proteome</keyword>
<proteinExistence type="inferred from homology"/>
<dbReference type="SUPFAM" id="SSF142823">
    <property type="entry name" value="ComB-like"/>
    <property type="match status" value="1"/>
</dbReference>
<dbReference type="EMBL" id="CP036261">
    <property type="protein sequence ID" value="QDS87117.1"/>
    <property type="molecule type" value="Genomic_DNA"/>
</dbReference>
<dbReference type="FunFam" id="3.90.1560.10:FF:000001">
    <property type="entry name" value="Probable 2-phosphosulfolactate phosphatase"/>
    <property type="match status" value="1"/>
</dbReference>
<keyword evidence="6" id="KW-0460">Magnesium</keyword>
<name>A0A517LWW7_9BACT</name>